<name>A0ABQ5NYP9_9ACTN</name>
<protein>
    <submittedName>
        <fullName evidence="1">DUF6193 family natural product biosynthesis protein</fullName>
    </submittedName>
</protein>
<organism evidence="1 2">
    <name type="scientific">Streptomyces yaizuensis</name>
    <dbReference type="NCBI Taxonomy" id="2989713"/>
    <lineage>
        <taxon>Bacteria</taxon>
        <taxon>Bacillati</taxon>
        <taxon>Actinomycetota</taxon>
        <taxon>Actinomycetes</taxon>
        <taxon>Kitasatosporales</taxon>
        <taxon>Streptomycetaceae</taxon>
        <taxon>Streptomyces</taxon>
    </lineage>
</organism>
<gene>
    <name evidence="1" type="ORF">SYYSPA8_13480</name>
</gene>
<evidence type="ECO:0000313" key="2">
    <source>
        <dbReference type="Proteomes" id="UP001291653"/>
    </source>
</evidence>
<dbReference type="RefSeq" id="WP_323447356.1">
    <property type="nucleotide sequence ID" value="NZ_BSBI01000004.1"/>
</dbReference>
<dbReference type="Proteomes" id="UP001291653">
    <property type="component" value="Unassembled WGS sequence"/>
</dbReference>
<keyword evidence="2" id="KW-1185">Reference proteome</keyword>
<reference evidence="1 2" key="1">
    <citation type="submission" date="2022-10" db="EMBL/GenBank/DDBJ databases">
        <title>Draft genome sequence of Streptomyces sp. YSPA8.</title>
        <authorList>
            <person name="Moriuchi R."/>
            <person name="Dohra H."/>
            <person name="Yamamura H."/>
            <person name="Kodani S."/>
        </authorList>
    </citation>
    <scope>NUCLEOTIDE SEQUENCE [LARGE SCALE GENOMIC DNA]</scope>
    <source>
        <strain evidence="1 2">YSPA8</strain>
    </source>
</reference>
<comment type="caution">
    <text evidence="1">The sequence shown here is derived from an EMBL/GenBank/DDBJ whole genome shotgun (WGS) entry which is preliminary data.</text>
</comment>
<sequence>MPTSPDPAALYPEIAAFGSLAAALRAAAEGCLGAVPVTSPDSGPLIAATVASTVPHREPLRISAYRYERRWSIRGTEPFQRMALVDGDTDDLAEVARAARAWHDGTALDDIRRAAPFTHLTGRYEIPDHDPVRLVASEWRHLRQEAGELDYSWQPAYRALIEAAYTEPALRALYPFTSHWSLRFSTATRPSLAIVGPCLTAYGEGTYGVASLMAGEPDRFATAREAVAAAVRRLPPGLGPVTLGG</sequence>
<dbReference type="InterPro" id="IPR045682">
    <property type="entry name" value="DUF6193"/>
</dbReference>
<accession>A0ABQ5NYP9</accession>
<dbReference type="Pfam" id="PF19692">
    <property type="entry name" value="DUF6193"/>
    <property type="match status" value="1"/>
</dbReference>
<dbReference type="EMBL" id="BSBI01000004">
    <property type="protein sequence ID" value="GLF95315.1"/>
    <property type="molecule type" value="Genomic_DNA"/>
</dbReference>
<proteinExistence type="predicted"/>
<evidence type="ECO:0000313" key="1">
    <source>
        <dbReference type="EMBL" id="GLF95315.1"/>
    </source>
</evidence>